<proteinExistence type="predicted"/>
<feature type="binding site" evidence="3">
    <location>
        <begin position="99"/>
        <end position="102"/>
    </location>
    <ligand>
        <name>GTP</name>
        <dbReference type="ChEBI" id="CHEBI:37565"/>
    </ligand>
</feature>
<feature type="signal peptide" evidence="4">
    <location>
        <begin position="1"/>
        <end position="17"/>
    </location>
</feature>
<dbReference type="Proteomes" id="UP001324115">
    <property type="component" value="Unassembled WGS sequence"/>
</dbReference>
<sequence length="116" mass="12693">MSCLLLQLSLGLSASLSFLISRASNHHHDLAVLLRLSHRVLSPRVEESNLVPVRSLIDWILSYVVDVADPDNMKISSSEHYYLLSKPSLSGIPLPVPGNKIDKPGVLSKQALISVN</sequence>
<dbReference type="Gene3D" id="3.40.50.300">
    <property type="entry name" value="P-loop containing nucleotide triphosphate hydrolases"/>
    <property type="match status" value="1"/>
</dbReference>
<comment type="caution">
    <text evidence="5">The sequence shown here is derived from an EMBL/GenBank/DDBJ whole genome shotgun (WGS) entry which is preliminary data.</text>
</comment>
<evidence type="ECO:0000256" key="1">
    <source>
        <dbReference type="ARBA" id="ARBA00022741"/>
    </source>
</evidence>
<protein>
    <submittedName>
        <fullName evidence="5">Uncharacterized protein</fullName>
    </submittedName>
</protein>
<reference evidence="5 6" key="1">
    <citation type="journal article" date="2023" name="G3 (Bethesda)">
        <title>A haplotype-resolved chromosome-scale genome for Quercus rubra L. provides insights into the genetics of adaptive traits for red oak species.</title>
        <authorList>
            <person name="Kapoor B."/>
            <person name="Jenkins J."/>
            <person name="Schmutz J."/>
            <person name="Zhebentyayeva T."/>
            <person name="Kuelheim C."/>
            <person name="Coggeshall M."/>
            <person name="Heim C."/>
            <person name="Lasky J.R."/>
            <person name="Leites L."/>
            <person name="Islam-Faridi N."/>
            <person name="Romero-Severson J."/>
            <person name="DeLeo V.L."/>
            <person name="Lucas S.M."/>
            <person name="Lazic D."/>
            <person name="Gailing O."/>
            <person name="Carlson J."/>
            <person name="Staton M."/>
        </authorList>
    </citation>
    <scope>NUCLEOTIDE SEQUENCE [LARGE SCALE GENOMIC DNA]</scope>
    <source>
        <strain evidence="5">Pseudo-F2</strain>
    </source>
</reference>
<evidence type="ECO:0000256" key="2">
    <source>
        <dbReference type="ARBA" id="ARBA00023134"/>
    </source>
</evidence>
<keyword evidence="4" id="KW-0732">Signal</keyword>
<name>A0AAN7EM78_QUERU</name>
<evidence type="ECO:0000256" key="4">
    <source>
        <dbReference type="SAM" id="SignalP"/>
    </source>
</evidence>
<feature type="chain" id="PRO_5042991250" evidence="4">
    <location>
        <begin position="18"/>
        <end position="116"/>
    </location>
</feature>
<dbReference type="EMBL" id="JAXUIC010000008">
    <property type="protein sequence ID" value="KAK4575898.1"/>
    <property type="molecule type" value="Genomic_DNA"/>
</dbReference>
<gene>
    <name evidence="5" type="ORF">RGQ29_026737</name>
</gene>
<dbReference type="Pfam" id="PF00025">
    <property type="entry name" value="Arf"/>
    <property type="match status" value="1"/>
</dbReference>
<dbReference type="GO" id="GO:0003924">
    <property type="term" value="F:GTPase activity"/>
    <property type="evidence" value="ECO:0007669"/>
    <property type="project" value="InterPro"/>
</dbReference>
<dbReference type="AlphaFoldDB" id="A0AAN7EM78"/>
<dbReference type="SUPFAM" id="SSF52540">
    <property type="entry name" value="P-loop containing nucleoside triphosphate hydrolases"/>
    <property type="match status" value="1"/>
</dbReference>
<keyword evidence="1 3" id="KW-0547">Nucleotide-binding</keyword>
<accession>A0AAN7EM78</accession>
<organism evidence="5 6">
    <name type="scientific">Quercus rubra</name>
    <name type="common">Northern red oak</name>
    <name type="synonym">Quercus borealis</name>
    <dbReference type="NCBI Taxonomy" id="3512"/>
    <lineage>
        <taxon>Eukaryota</taxon>
        <taxon>Viridiplantae</taxon>
        <taxon>Streptophyta</taxon>
        <taxon>Embryophyta</taxon>
        <taxon>Tracheophyta</taxon>
        <taxon>Spermatophyta</taxon>
        <taxon>Magnoliopsida</taxon>
        <taxon>eudicotyledons</taxon>
        <taxon>Gunneridae</taxon>
        <taxon>Pentapetalae</taxon>
        <taxon>rosids</taxon>
        <taxon>fabids</taxon>
        <taxon>Fagales</taxon>
        <taxon>Fagaceae</taxon>
        <taxon>Quercus</taxon>
    </lineage>
</organism>
<evidence type="ECO:0000313" key="6">
    <source>
        <dbReference type="Proteomes" id="UP001324115"/>
    </source>
</evidence>
<dbReference type="InterPro" id="IPR027417">
    <property type="entry name" value="P-loop_NTPase"/>
</dbReference>
<dbReference type="GO" id="GO:0005525">
    <property type="term" value="F:GTP binding"/>
    <property type="evidence" value="ECO:0007669"/>
    <property type="project" value="UniProtKB-KW"/>
</dbReference>
<keyword evidence="2 3" id="KW-0342">GTP-binding</keyword>
<evidence type="ECO:0000256" key="3">
    <source>
        <dbReference type="PIRSR" id="PIRSR606689-1"/>
    </source>
</evidence>
<keyword evidence="6" id="KW-1185">Reference proteome</keyword>
<dbReference type="InterPro" id="IPR006689">
    <property type="entry name" value="Small_GTPase_ARF/SAR"/>
</dbReference>
<evidence type="ECO:0000313" key="5">
    <source>
        <dbReference type="EMBL" id="KAK4575898.1"/>
    </source>
</evidence>